<name>Q1ITI5_KORVE</name>
<evidence type="ECO:0000256" key="4">
    <source>
        <dbReference type="ARBA" id="ARBA00022475"/>
    </source>
</evidence>
<evidence type="ECO:0000256" key="6">
    <source>
        <dbReference type="ARBA" id="ARBA00022692"/>
    </source>
</evidence>
<dbReference type="GO" id="GO:0015031">
    <property type="term" value="P:protein transport"/>
    <property type="evidence" value="ECO:0007669"/>
    <property type="project" value="UniProtKB-KW"/>
</dbReference>
<dbReference type="Pfam" id="PF03544">
    <property type="entry name" value="TonB_C"/>
    <property type="match status" value="1"/>
</dbReference>
<dbReference type="eggNOG" id="COG0810">
    <property type="taxonomic scope" value="Bacteria"/>
</dbReference>
<evidence type="ECO:0000256" key="2">
    <source>
        <dbReference type="ARBA" id="ARBA00006555"/>
    </source>
</evidence>
<keyword evidence="8 11" id="KW-1133">Transmembrane helix</keyword>
<dbReference type="InterPro" id="IPR051045">
    <property type="entry name" value="TonB-dependent_transducer"/>
</dbReference>
<evidence type="ECO:0000256" key="8">
    <source>
        <dbReference type="ARBA" id="ARBA00022989"/>
    </source>
</evidence>
<evidence type="ECO:0000256" key="1">
    <source>
        <dbReference type="ARBA" id="ARBA00004383"/>
    </source>
</evidence>
<evidence type="ECO:0000313" key="14">
    <source>
        <dbReference type="Proteomes" id="UP000002432"/>
    </source>
</evidence>
<organism evidence="13 14">
    <name type="scientific">Koribacter versatilis (strain Ellin345)</name>
    <dbReference type="NCBI Taxonomy" id="204669"/>
    <lineage>
        <taxon>Bacteria</taxon>
        <taxon>Pseudomonadati</taxon>
        <taxon>Acidobacteriota</taxon>
        <taxon>Terriglobia</taxon>
        <taxon>Terriglobales</taxon>
        <taxon>Candidatus Korobacteraceae</taxon>
        <taxon>Candidatus Korobacter</taxon>
    </lineage>
</organism>
<keyword evidence="5" id="KW-0997">Cell inner membrane</keyword>
<feature type="region of interest" description="Disordered" evidence="10">
    <location>
        <begin position="304"/>
        <end position="344"/>
    </location>
</feature>
<evidence type="ECO:0000256" key="11">
    <source>
        <dbReference type="SAM" id="Phobius"/>
    </source>
</evidence>
<feature type="domain" description="TonB C-terminal" evidence="12">
    <location>
        <begin position="521"/>
        <end position="614"/>
    </location>
</feature>
<dbReference type="HOGENOM" id="CLU_501424_0_0_0"/>
<dbReference type="EnsemblBacteria" id="ABF39815">
    <property type="protein sequence ID" value="ABF39815"/>
    <property type="gene ID" value="Acid345_0810"/>
</dbReference>
<feature type="transmembrane region" description="Helical" evidence="11">
    <location>
        <begin position="78"/>
        <end position="98"/>
    </location>
</feature>
<sequence length="614" mass="64850">MASGTQLNLSRTPEPSSTEPTLALLPAIESGRTVFFRNLGDFLCFRDWPRPFDRSRYEGWLTNYVLTAPAWTRIRESYWGHVLVVVATFAICTSAWFLEPPVRPISPFEHAHIQYYPTSDYLPAINSKAPRPHTSKKADPVYAKQEIISVRPNADNHTQTVITPPNVKLQHDVPLPNMAVWTSDPVAPTAASPAVQPKMTFPLAAQVVEPTPDISKLRDKRTINLQSSAVEPVANDRTLRPNGQLNVSALQPSVVAPAPSLPVPAQRASGLTVGEVVPPAPTVSAKKSGVTGIGSLQPQAIPPAPNAPGIAQHGVPNGTPQPQVVPPQPSVGGIAGSNGKPTGQIIALSVHPTDVHGPISVPAGNRNGEFSAGPSGRPGATGQPESSGNESGPGAGKNGNSSGAGNGSGKENGPAGIYVSAPPEGANPAPVVGKTPSPAPATTEMAKLQFPKMQHATVADLAKATKPMPATTAPEARNPLADKVFAGKRYYALTLNMPNLNSSTGSWVVRFAELNDRRDGIPVLAPVATSKLDPVYPQALVHYHIEGTVTLYAVIRQDGTVADIKVLRSLDKDLDYSAMRALAGWRFVPGMKNGTAVDLEAIVDIPFHLKPINP</sequence>
<comment type="similarity">
    <text evidence="2">Belongs to the TonB family.</text>
</comment>
<evidence type="ECO:0000256" key="3">
    <source>
        <dbReference type="ARBA" id="ARBA00022448"/>
    </source>
</evidence>
<dbReference type="SUPFAM" id="SSF74653">
    <property type="entry name" value="TolA/TonB C-terminal domain"/>
    <property type="match status" value="1"/>
</dbReference>
<dbReference type="NCBIfam" id="TIGR01352">
    <property type="entry name" value="tonB_Cterm"/>
    <property type="match status" value="1"/>
</dbReference>
<proteinExistence type="inferred from homology"/>
<keyword evidence="9 11" id="KW-0472">Membrane</keyword>
<protein>
    <submittedName>
        <fullName evidence="13">TonB-like protein</fullName>
    </submittedName>
</protein>
<dbReference type="KEGG" id="aba:Acid345_0810"/>
<dbReference type="InterPro" id="IPR006260">
    <property type="entry name" value="TonB/TolA_C"/>
</dbReference>
<keyword evidence="4" id="KW-1003">Cell membrane</keyword>
<dbReference type="GO" id="GO:0005886">
    <property type="term" value="C:plasma membrane"/>
    <property type="evidence" value="ECO:0007669"/>
    <property type="project" value="UniProtKB-SubCell"/>
</dbReference>
<dbReference type="EMBL" id="CP000360">
    <property type="protein sequence ID" value="ABF39815.1"/>
    <property type="molecule type" value="Genomic_DNA"/>
</dbReference>
<dbReference type="AlphaFoldDB" id="Q1ITI5"/>
<keyword evidence="7" id="KW-0653">Protein transport</keyword>
<feature type="compositionally biased region" description="Low complexity" evidence="10">
    <location>
        <begin position="307"/>
        <end position="322"/>
    </location>
</feature>
<dbReference type="PROSITE" id="PS52015">
    <property type="entry name" value="TONB_CTD"/>
    <property type="match status" value="1"/>
</dbReference>
<evidence type="ECO:0000256" key="9">
    <source>
        <dbReference type="ARBA" id="ARBA00023136"/>
    </source>
</evidence>
<dbReference type="RefSeq" id="WP_011521617.1">
    <property type="nucleotide sequence ID" value="NC_008009.1"/>
</dbReference>
<dbReference type="InterPro" id="IPR037682">
    <property type="entry name" value="TonB_C"/>
</dbReference>
<dbReference type="OrthoDB" id="115602at2"/>
<dbReference type="GO" id="GO:0055085">
    <property type="term" value="P:transmembrane transport"/>
    <property type="evidence" value="ECO:0007669"/>
    <property type="project" value="InterPro"/>
</dbReference>
<dbReference type="Proteomes" id="UP000002432">
    <property type="component" value="Chromosome"/>
</dbReference>
<keyword evidence="14" id="KW-1185">Reference proteome</keyword>
<evidence type="ECO:0000256" key="10">
    <source>
        <dbReference type="SAM" id="MobiDB-lite"/>
    </source>
</evidence>
<dbReference type="PANTHER" id="PTHR33446">
    <property type="entry name" value="PROTEIN TONB-RELATED"/>
    <property type="match status" value="1"/>
</dbReference>
<keyword evidence="3" id="KW-0813">Transport</keyword>
<gene>
    <name evidence="13" type="ordered locus">Acid345_0810</name>
</gene>
<evidence type="ECO:0000256" key="5">
    <source>
        <dbReference type="ARBA" id="ARBA00022519"/>
    </source>
</evidence>
<reference evidence="13 14" key="1">
    <citation type="journal article" date="2009" name="Appl. Environ. Microbiol.">
        <title>Three genomes from the phylum Acidobacteria provide insight into the lifestyles of these microorganisms in soils.</title>
        <authorList>
            <person name="Ward N.L."/>
            <person name="Challacombe J.F."/>
            <person name="Janssen P.H."/>
            <person name="Henrissat B."/>
            <person name="Coutinho P.M."/>
            <person name="Wu M."/>
            <person name="Xie G."/>
            <person name="Haft D.H."/>
            <person name="Sait M."/>
            <person name="Badger J."/>
            <person name="Barabote R.D."/>
            <person name="Bradley B."/>
            <person name="Brettin T.S."/>
            <person name="Brinkac L.M."/>
            <person name="Bruce D."/>
            <person name="Creasy T."/>
            <person name="Daugherty S.C."/>
            <person name="Davidsen T.M."/>
            <person name="DeBoy R.T."/>
            <person name="Detter J.C."/>
            <person name="Dodson R.J."/>
            <person name="Durkin A.S."/>
            <person name="Ganapathy A."/>
            <person name="Gwinn-Giglio M."/>
            <person name="Han C.S."/>
            <person name="Khouri H."/>
            <person name="Kiss H."/>
            <person name="Kothari S.P."/>
            <person name="Madupu R."/>
            <person name="Nelson K.E."/>
            <person name="Nelson W.C."/>
            <person name="Paulsen I."/>
            <person name="Penn K."/>
            <person name="Ren Q."/>
            <person name="Rosovitz M.J."/>
            <person name="Selengut J.D."/>
            <person name="Shrivastava S."/>
            <person name="Sullivan S.A."/>
            <person name="Tapia R."/>
            <person name="Thompson L.S."/>
            <person name="Watkins K.L."/>
            <person name="Yang Q."/>
            <person name="Yu C."/>
            <person name="Zafar N."/>
            <person name="Zhou L."/>
            <person name="Kuske C.R."/>
        </authorList>
    </citation>
    <scope>NUCLEOTIDE SEQUENCE [LARGE SCALE GENOMIC DNA]</scope>
    <source>
        <strain evidence="13 14">Ellin345</strain>
    </source>
</reference>
<evidence type="ECO:0000259" key="12">
    <source>
        <dbReference type="PROSITE" id="PS52015"/>
    </source>
</evidence>
<evidence type="ECO:0000256" key="7">
    <source>
        <dbReference type="ARBA" id="ARBA00022927"/>
    </source>
</evidence>
<evidence type="ECO:0000313" key="13">
    <source>
        <dbReference type="EMBL" id="ABF39815.1"/>
    </source>
</evidence>
<dbReference type="STRING" id="204669.Acid345_0810"/>
<dbReference type="Gene3D" id="3.30.1150.10">
    <property type="match status" value="1"/>
</dbReference>
<feature type="region of interest" description="Disordered" evidence="10">
    <location>
        <begin position="356"/>
        <end position="441"/>
    </location>
</feature>
<feature type="compositionally biased region" description="Gly residues" evidence="10">
    <location>
        <begin position="391"/>
        <end position="410"/>
    </location>
</feature>
<comment type="subcellular location">
    <subcellularLocation>
        <location evidence="1">Cell inner membrane</location>
        <topology evidence="1">Single-pass membrane protein</topology>
        <orientation evidence="1">Periplasmic side</orientation>
    </subcellularLocation>
</comment>
<accession>Q1ITI5</accession>
<keyword evidence="6 11" id="KW-0812">Transmembrane</keyword>